<dbReference type="EC" id="1.1.2.3" evidence="9"/>
<keyword evidence="4 9" id="KW-0560">Oxidoreductase</keyword>
<dbReference type="PATRIC" id="fig|1758689.4.peg.338"/>
<evidence type="ECO:0000313" key="9">
    <source>
        <dbReference type="EMBL" id="ANS77728.1"/>
    </source>
</evidence>
<feature type="binding site" evidence="7">
    <location>
        <position position="127"/>
    </location>
    <ligand>
        <name>FMN</name>
        <dbReference type="ChEBI" id="CHEBI:58210"/>
    </ligand>
</feature>
<reference evidence="9 10" key="1">
    <citation type="submission" date="2016-03" db="EMBL/GenBank/DDBJ databases">
        <title>Shallow-sea hydrothermal system.</title>
        <authorList>
            <person name="Tang K."/>
        </authorList>
    </citation>
    <scope>NUCLEOTIDE SEQUENCE [LARGE SCALE GENOMIC DNA]</scope>
    <source>
        <strain evidence="9 10">JLT9</strain>
    </source>
</reference>
<dbReference type="PANTHER" id="PTHR10578">
    <property type="entry name" value="S -2-HYDROXY-ACID OXIDASE-RELATED"/>
    <property type="match status" value="1"/>
</dbReference>
<dbReference type="PROSITE" id="PS00557">
    <property type="entry name" value="FMN_HYDROXY_ACID_DH_1"/>
    <property type="match status" value="1"/>
</dbReference>
<dbReference type="InterPro" id="IPR013785">
    <property type="entry name" value="Aldolase_TIM"/>
</dbReference>
<dbReference type="PIRSF" id="PIRSF000138">
    <property type="entry name" value="Al-hdrx_acd_dh"/>
    <property type="match status" value="1"/>
</dbReference>
<evidence type="ECO:0000259" key="8">
    <source>
        <dbReference type="PROSITE" id="PS51349"/>
    </source>
</evidence>
<dbReference type="KEGG" id="serj:SGUI_0332"/>
<feature type="binding site" evidence="7">
    <location>
        <begin position="297"/>
        <end position="298"/>
    </location>
    <ligand>
        <name>FMN</name>
        <dbReference type="ChEBI" id="CHEBI:58210"/>
    </ligand>
</feature>
<feature type="binding site" evidence="7">
    <location>
        <position position="219"/>
    </location>
    <ligand>
        <name>FMN</name>
        <dbReference type="ChEBI" id="CHEBI:58210"/>
    </ligand>
</feature>
<feature type="binding site" evidence="7">
    <location>
        <position position="155"/>
    </location>
    <ligand>
        <name>FMN</name>
        <dbReference type="ChEBI" id="CHEBI:58210"/>
    </ligand>
</feature>
<dbReference type="RefSeq" id="WP_202816599.1">
    <property type="nucleotide sequence ID" value="NZ_CP014989.1"/>
</dbReference>
<sequence>MSATYRYDEALARAREVLPAPVLEYLLTGAGDGRAAAEAAEAWAGVRLRPRVLHDVTTVDLRTRALGEELALPFAVAPTTLQRAVHPEGEVAMARACAAAGQLLVVSSNAGSTLADIGATGVRWWVQAYLTQDRDLSLPLLERAVEAGAGAVVLTVDTPVVSTKRYAGASVWEATDPALLRVNFPPDGQRTPGAEKATDLSPEDLGWLREATGLPVVVKGVLRGDEAVRSRDAGADAVWVSNHGGRQLDRVVPTATALPEVRAAVGPGTEVYVDGGVRTGLDVLVALACGADLVLAGRAPVLGLVDGEDGVRSWQQTWTAELVEAMRLAGVAAVADLPGADLLAPG</sequence>
<evidence type="ECO:0000256" key="3">
    <source>
        <dbReference type="ARBA" id="ARBA00022643"/>
    </source>
</evidence>
<feature type="binding site" evidence="7">
    <location>
        <position position="107"/>
    </location>
    <ligand>
        <name>FMN</name>
        <dbReference type="ChEBI" id="CHEBI:58210"/>
    </ligand>
</feature>
<dbReference type="PROSITE" id="PS51349">
    <property type="entry name" value="FMN_HYDROXY_ACID_DH_2"/>
    <property type="match status" value="1"/>
</dbReference>
<organism evidence="9 10">
    <name type="scientific">Serinicoccus hydrothermalis</name>
    <dbReference type="NCBI Taxonomy" id="1758689"/>
    <lineage>
        <taxon>Bacteria</taxon>
        <taxon>Bacillati</taxon>
        <taxon>Actinomycetota</taxon>
        <taxon>Actinomycetes</taxon>
        <taxon>Micrococcales</taxon>
        <taxon>Ornithinimicrobiaceae</taxon>
        <taxon>Serinicoccus</taxon>
    </lineage>
</organism>
<accession>A0A1B1N8I6</accession>
<dbReference type="EMBL" id="CP014989">
    <property type="protein sequence ID" value="ANS77728.1"/>
    <property type="molecule type" value="Genomic_DNA"/>
</dbReference>
<evidence type="ECO:0000256" key="6">
    <source>
        <dbReference type="PIRSR" id="PIRSR000138-1"/>
    </source>
</evidence>
<dbReference type="Proteomes" id="UP000092482">
    <property type="component" value="Chromosome"/>
</dbReference>
<feature type="binding site" evidence="7">
    <location>
        <position position="25"/>
    </location>
    <ligand>
        <name>glyoxylate</name>
        <dbReference type="ChEBI" id="CHEBI:36655"/>
    </ligand>
</feature>
<dbReference type="InterPro" id="IPR000262">
    <property type="entry name" value="FMN-dep_DH"/>
</dbReference>
<feature type="binding site" evidence="7">
    <location>
        <position position="241"/>
    </location>
    <ligand>
        <name>FMN</name>
        <dbReference type="ChEBI" id="CHEBI:58210"/>
    </ligand>
</feature>
<evidence type="ECO:0000256" key="5">
    <source>
        <dbReference type="ARBA" id="ARBA00024042"/>
    </source>
</evidence>
<evidence type="ECO:0000256" key="4">
    <source>
        <dbReference type="ARBA" id="ARBA00023002"/>
    </source>
</evidence>
<evidence type="ECO:0000256" key="1">
    <source>
        <dbReference type="ARBA" id="ARBA00001917"/>
    </source>
</evidence>
<dbReference type="GO" id="GO:0010181">
    <property type="term" value="F:FMN binding"/>
    <property type="evidence" value="ECO:0007669"/>
    <property type="project" value="InterPro"/>
</dbReference>
<dbReference type="AlphaFoldDB" id="A0A1B1N8I6"/>
<comment type="cofactor">
    <cofactor evidence="1">
        <name>FMN</name>
        <dbReference type="ChEBI" id="CHEBI:58210"/>
    </cofactor>
</comment>
<dbReference type="GO" id="GO:0004460">
    <property type="term" value="F:L-lactate dehydrogenase (cytochrome) activity"/>
    <property type="evidence" value="ECO:0007669"/>
    <property type="project" value="UniProtKB-EC"/>
</dbReference>
<name>A0A1B1N8I6_9MICO</name>
<evidence type="ECO:0000256" key="7">
    <source>
        <dbReference type="PIRSR" id="PIRSR000138-2"/>
    </source>
</evidence>
<dbReference type="Pfam" id="PF01070">
    <property type="entry name" value="FMN_dh"/>
    <property type="match status" value="1"/>
</dbReference>
<feature type="binding site" evidence="7">
    <location>
        <position position="243"/>
    </location>
    <ligand>
        <name>glyoxylate</name>
        <dbReference type="ChEBI" id="CHEBI:36655"/>
    </ligand>
</feature>
<keyword evidence="10" id="KW-1185">Reference proteome</keyword>
<feature type="binding site" evidence="7">
    <location>
        <position position="246"/>
    </location>
    <ligand>
        <name>glyoxylate</name>
        <dbReference type="ChEBI" id="CHEBI:36655"/>
    </ligand>
</feature>
<dbReference type="Gene3D" id="3.20.20.70">
    <property type="entry name" value="Aldolase class I"/>
    <property type="match status" value="1"/>
</dbReference>
<evidence type="ECO:0000256" key="2">
    <source>
        <dbReference type="ARBA" id="ARBA00022630"/>
    </source>
</evidence>
<feature type="active site" description="Proton acceptor" evidence="6">
    <location>
        <position position="243"/>
    </location>
</feature>
<feature type="binding site" evidence="7">
    <location>
        <position position="129"/>
    </location>
    <ligand>
        <name>glyoxylate</name>
        <dbReference type="ChEBI" id="CHEBI:36655"/>
    </ligand>
</feature>
<dbReference type="CDD" id="cd02809">
    <property type="entry name" value="alpha_hydroxyacid_oxid_FMN"/>
    <property type="match status" value="1"/>
</dbReference>
<comment type="similarity">
    <text evidence="5">Belongs to the FMN-dependent alpha-hydroxy acid dehydrogenase family.</text>
</comment>
<feature type="domain" description="FMN hydroxy acid dehydrogenase" evidence="8">
    <location>
        <begin position="1"/>
        <end position="346"/>
    </location>
</feature>
<keyword evidence="3 7" id="KW-0288">FMN</keyword>
<proteinExistence type="inferred from homology"/>
<evidence type="ECO:0000313" key="10">
    <source>
        <dbReference type="Proteomes" id="UP000092482"/>
    </source>
</evidence>
<dbReference type="PANTHER" id="PTHR10578:SF107">
    <property type="entry name" value="2-HYDROXYACID OXIDASE 1"/>
    <property type="match status" value="1"/>
</dbReference>
<gene>
    <name evidence="9" type="ORF">SGUI_0332</name>
</gene>
<feature type="binding site" evidence="7">
    <location>
        <begin position="274"/>
        <end position="278"/>
    </location>
    <ligand>
        <name>FMN</name>
        <dbReference type="ChEBI" id="CHEBI:58210"/>
    </ligand>
</feature>
<dbReference type="InterPro" id="IPR037396">
    <property type="entry name" value="FMN_HAD"/>
</dbReference>
<dbReference type="InterPro" id="IPR008259">
    <property type="entry name" value="FMN_hydac_DH_AS"/>
</dbReference>
<dbReference type="SUPFAM" id="SSF51395">
    <property type="entry name" value="FMN-linked oxidoreductases"/>
    <property type="match status" value="1"/>
</dbReference>
<dbReference type="STRING" id="1758689.SGUI_0332"/>
<dbReference type="InterPro" id="IPR012133">
    <property type="entry name" value="Alpha-hydoxy_acid_DH_FMN"/>
</dbReference>
<keyword evidence="2 7" id="KW-0285">Flavoprotein</keyword>
<protein>
    <submittedName>
        <fullName evidence="9">L-lactate dehydrogenase</fullName>
        <ecNumber evidence="9">1.1.2.3</ecNumber>
    </submittedName>
</protein>